<gene>
    <name evidence="7" type="ORF">IRI77_30580</name>
</gene>
<dbReference type="InterPro" id="IPR020843">
    <property type="entry name" value="ER"/>
</dbReference>
<evidence type="ECO:0000313" key="8">
    <source>
        <dbReference type="Proteomes" id="UP000593892"/>
    </source>
</evidence>
<dbReference type="GO" id="GO:0008106">
    <property type="term" value="F:alcohol dehydrogenase (NADP+) activity"/>
    <property type="evidence" value="ECO:0007669"/>
    <property type="project" value="UniProtKB-ARBA"/>
</dbReference>
<dbReference type="SUPFAM" id="SSF50129">
    <property type="entry name" value="GroES-like"/>
    <property type="match status" value="1"/>
</dbReference>
<dbReference type="RefSeq" id="WP_194448748.1">
    <property type="nucleotide sequence ID" value="NZ_CP063849.1"/>
</dbReference>
<keyword evidence="4" id="KW-0560">Oxidoreductase</keyword>
<dbReference type="PANTHER" id="PTHR42683">
    <property type="entry name" value="ALDEHYDE REDUCTASE"/>
    <property type="match status" value="1"/>
</dbReference>
<sequence>MHDVRAYSAVHSTSPLAPTSVARREPTPTDIEIEILYCGVCHSDLHQARNEWHNTVYPCVPGHEIVGRVKSAGPGVTRFKAGDLAAVGCMVDSCGVCPECREHLEQFCEKGATWTYNGADKHTGAQTFGGYSESIVVDENFALRVPANLDLAGVAPLLCAGITTYSPLRHWKAGPGKKVGVVGLGGLGHMAVKFASAFGAHVVLFTTSPNKKDDALRLGAHEVVLSRNPEEMAAHAGSFDFILDCVSADHDLNAYLQLLKRDGTLTLVGAPEKPLPIASFNLILGRRRLSGSPIGSIPETQEMLDFCGEHGITSDIEIIPIQKVNEAYDRLLKQDVKYRFVIDMASLKKETAA</sequence>
<name>A0A7S7NP03_PALFE</name>
<feature type="domain" description="Enoyl reductase (ER)" evidence="6">
    <location>
        <begin position="11"/>
        <end position="342"/>
    </location>
</feature>
<dbReference type="InterPro" id="IPR013149">
    <property type="entry name" value="ADH-like_C"/>
</dbReference>
<dbReference type="InterPro" id="IPR011032">
    <property type="entry name" value="GroES-like_sf"/>
</dbReference>
<dbReference type="Gene3D" id="3.90.180.10">
    <property type="entry name" value="Medium-chain alcohol dehydrogenases, catalytic domain"/>
    <property type="match status" value="1"/>
</dbReference>
<proteinExistence type="inferred from homology"/>
<dbReference type="AlphaFoldDB" id="A0A7S7NP03"/>
<keyword evidence="3 5" id="KW-0862">Zinc</keyword>
<dbReference type="Gene3D" id="3.40.50.720">
    <property type="entry name" value="NAD(P)-binding Rossmann-like Domain"/>
    <property type="match status" value="1"/>
</dbReference>
<dbReference type="EMBL" id="CP063849">
    <property type="protein sequence ID" value="QOY87079.1"/>
    <property type="molecule type" value="Genomic_DNA"/>
</dbReference>
<dbReference type="PROSITE" id="PS00059">
    <property type="entry name" value="ADH_ZINC"/>
    <property type="match status" value="1"/>
</dbReference>
<keyword evidence="8" id="KW-1185">Reference proteome</keyword>
<dbReference type="InterPro" id="IPR047109">
    <property type="entry name" value="CAD-like"/>
</dbReference>
<evidence type="ECO:0000256" key="5">
    <source>
        <dbReference type="RuleBase" id="RU361277"/>
    </source>
</evidence>
<dbReference type="PROSITE" id="PS00065">
    <property type="entry name" value="D_2_HYDROXYACID_DH_1"/>
    <property type="match status" value="1"/>
</dbReference>
<dbReference type="FunFam" id="3.40.50.720:FF:000022">
    <property type="entry name" value="Cinnamyl alcohol dehydrogenase"/>
    <property type="match status" value="1"/>
</dbReference>
<evidence type="ECO:0000256" key="1">
    <source>
        <dbReference type="ARBA" id="ARBA00001947"/>
    </source>
</evidence>
<evidence type="ECO:0000256" key="2">
    <source>
        <dbReference type="ARBA" id="ARBA00022723"/>
    </source>
</evidence>
<protein>
    <submittedName>
        <fullName evidence="7">NAD(P)-dependent alcohol dehydrogenase</fullName>
    </submittedName>
</protein>
<dbReference type="InterPro" id="IPR029752">
    <property type="entry name" value="D-isomer_DH_CS1"/>
</dbReference>
<evidence type="ECO:0000256" key="4">
    <source>
        <dbReference type="ARBA" id="ARBA00023002"/>
    </source>
</evidence>
<keyword evidence="2 5" id="KW-0479">Metal-binding</keyword>
<dbReference type="Pfam" id="PF08240">
    <property type="entry name" value="ADH_N"/>
    <property type="match status" value="1"/>
</dbReference>
<dbReference type="Pfam" id="PF00107">
    <property type="entry name" value="ADH_zinc_N"/>
    <property type="match status" value="1"/>
</dbReference>
<reference evidence="7 8" key="1">
    <citation type="submission" date="2020-10" db="EMBL/GenBank/DDBJ databases">
        <title>Complete genome sequence of Paludibaculum fermentans P105T, a facultatively anaerobic acidobacterium capable of dissimilatory Fe(III) reduction.</title>
        <authorList>
            <person name="Dedysh S.N."/>
            <person name="Beletsky A.V."/>
            <person name="Kulichevskaya I.S."/>
            <person name="Mardanov A.V."/>
            <person name="Ravin N.V."/>
        </authorList>
    </citation>
    <scope>NUCLEOTIDE SEQUENCE [LARGE SCALE GENOMIC DNA]</scope>
    <source>
        <strain evidence="7 8">P105</strain>
    </source>
</reference>
<comment type="similarity">
    <text evidence="5">Belongs to the zinc-containing alcohol dehydrogenase family.</text>
</comment>
<evidence type="ECO:0000313" key="7">
    <source>
        <dbReference type="EMBL" id="QOY87079.1"/>
    </source>
</evidence>
<dbReference type="Proteomes" id="UP000593892">
    <property type="component" value="Chromosome"/>
</dbReference>
<dbReference type="InterPro" id="IPR013154">
    <property type="entry name" value="ADH-like_N"/>
</dbReference>
<dbReference type="CDD" id="cd05283">
    <property type="entry name" value="CAD1"/>
    <property type="match status" value="1"/>
</dbReference>
<dbReference type="KEGG" id="pfer:IRI77_30580"/>
<dbReference type="GO" id="GO:0008270">
    <property type="term" value="F:zinc ion binding"/>
    <property type="evidence" value="ECO:0007669"/>
    <property type="project" value="InterPro"/>
</dbReference>
<dbReference type="InterPro" id="IPR002328">
    <property type="entry name" value="ADH_Zn_CS"/>
</dbReference>
<accession>A0A7S7NP03</accession>
<evidence type="ECO:0000256" key="3">
    <source>
        <dbReference type="ARBA" id="ARBA00022833"/>
    </source>
</evidence>
<organism evidence="7 8">
    <name type="scientific">Paludibaculum fermentans</name>
    <dbReference type="NCBI Taxonomy" id="1473598"/>
    <lineage>
        <taxon>Bacteria</taxon>
        <taxon>Pseudomonadati</taxon>
        <taxon>Acidobacteriota</taxon>
        <taxon>Terriglobia</taxon>
        <taxon>Bryobacterales</taxon>
        <taxon>Bryobacteraceae</taxon>
        <taxon>Paludibaculum</taxon>
    </lineage>
</organism>
<evidence type="ECO:0000259" key="6">
    <source>
        <dbReference type="SMART" id="SM00829"/>
    </source>
</evidence>
<dbReference type="SMART" id="SM00829">
    <property type="entry name" value="PKS_ER"/>
    <property type="match status" value="1"/>
</dbReference>
<dbReference type="InterPro" id="IPR036291">
    <property type="entry name" value="NAD(P)-bd_dom_sf"/>
</dbReference>
<comment type="cofactor">
    <cofactor evidence="1 5">
        <name>Zn(2+)</name>
        <dbReference type="ChEBI" id="CHEBI:29105"/>
    </cofactor>
</comment>
<dbReference type="SUPFAM" id="SSF51735">
    <property type="entry name" value="NAD(P)-binding Rossmann-fold domains"/>
    <property type="match status" value="1"/>
</dbReference>